<dbReference type="GO" id="GO:0016757">
    <property type="term" value="F:glycosyltransferase activity"/>
    <property type="evidence" value="ECO:0007669"/>
    <property type="project" value="UniProtKB-KW"/>
</dbReference>
<sequence>MRSGDVPKESSADKGGRVTELFVTNFNPNFTGVSATAAGIVGVQKGQFDLALVGEPLPECPAPISRKAAIAASKTPPKGRDFAIWHVRRNPEMRVAIWARDVLRCPIKIVFTSAAQRFHSAYPRWLINRMDAVIATTPEAANFVPHVRAVVPHGVDTKRFSAGQDRSADWDAFGYGGRVGLATVGRVRPEKGTDLFVDAMIRTLPEHPDAVALVVGRAAREHRSFEQDLKDRVAAAGLSDRILFVGELPPEQLPALMRGISLLVALPRYEGYGMTPLEAMASGAPFVASNAGYYRAFSGKGAAGSVIGQEDVDGAVVEINRLLSDPATLSRMSDSAVARARGHYSIEGEAAGIAQVYEALWQNG</sequence>
<dbReference type="Gene3D" id="3.40.50.2000">
    <property type="entry name" value="Glycogen Phosphorylase B"/>
    <property type="match status" value="1"/>
</dbReference>
<dbReference type="PANTHER" id="PTHR12526:SF640">
    <property type="entry name" value="COLANIC ACID BIOSYNTHESIS GLYCOSYLTRANSFERASE WCAL-RELATED"/>
    <property type="match status" value="1"/>
</dbReference>
<dbReference type="PANTHER" id="PTHR12526">
    <property type="entry name" value="GLYCOSYLTRANSFERASE"/>
    <property type="match status" value="1"/>
</dbReference>
<protein>
    <submittedName>
        <fullName evidence="5">Lipopolysaccharide core biosynthesis mannosyltransferase LpsB</fullName>
    </submittedName>
</protein>
<dbReference type="Proteomes" id="UP000628017">
    <property type="component" value="Unassembled WGS sequence"/>
</dbReference>
<dbReference type="CDD" id="cd03801">
    <property type="entry name" value="GT4_PimA-like"/>
    <property type="match status" value="1"/>
</dbReference>
<dbReference type="InterPro" id="IPR001296">
    <property type="entry name" value="Glyco_trans_1"/>
</dbReference>
<reference evidence="5" key="2">
    <citation type="submission" date="2020-09" db="EMBL/GenBank/DDBJ databases">
        <authorList>
            <person name="Sun Q."/>
            <person name="Zhou Y."/>
        </authorList>
    </citation>
    <scope>NUCLEOTIDE SEQUENCE</scope>
    <source>
        <strain evidence="5">CGMCC 1.15880</strain>
    </source>
</reference>
<comment type="caution">
    <text evidence="5">The sequence shown here is derived from an EMBL/GenBank/DDBJ whole genome shotgun (WGS) entry which is preliminary data.</text>
</comment>
<organism evidence="5 6">
    <name type="scientific">Neptunicoccus cionae</name>
    <dbReference type="NCBI Taxonomy" id="2035344"/>
    <lineage>
        <taxon>Bacteria</taxon>
        <taxon>Pseudomonadati</taxon>
        <taxon>Pseudomonadota</taxon>
        <taxon>Alphaproteobacteria</taxon>
        <taxon>Rhodobacterales</taxon>
        <taxon>Paracoccaceae</taxon>
        <taxon>Neptunicoccus</taxon>
    </lineage>
</organism>
<gene>
    <name evidence="5" type="primary">lpsB</name>
    <name evidence="5" type="ORF">GCM10011498_02210</name>
</gene>
<keyword evidence="6" id="KW-1185">Reference proteome</keyword>
<evidence type="ECO:0000259" key="4">
    <source>
        <dbReference type="Pfam" id="PF00534"/>
    </source>
</evidence>
<reference evidence="5" key="1">
    <citation type="journal article" date="2014" name="Int. J. Syst. Evol. Microbiol.">
        <title>Complete genome sequence of Corynebacterium casei LMG S-19264T (=DSM 44701T), isolated from a smear-ripened cheese.</title>
        <authorList>
            <consortium name="US DOE Joint Genome Institute (JGI-PGF)"/>
            <person name="Walter F."/>
            <person name="Albersmeier A."/>
            <person name="Kalinowski J."/>
            <person name="Ruckert C."/>
        </authorList>
    </citation>
    <scope>NUCLEOTIDE SEQUENCE</scope>
    <source>
        <strain evidence="5">CGMCC 1.15880</strain>
    </source>
</reference>
<dbReference type="SUPFAM" id="SSF53756">
    <property type="entry name" value="UDP-Glycosyltransferase/glycogen phosphorylase"/>
    <property type="match status" value="1"/>
</dbReference>
<name>A0A916QS66_9RHOB</name>
<dbReference type="Pfam" id="PF00534">
    <property type="entry name" value="Glycos_transf_1"/>
    <property type="match status" value="1"/>
</dbReference>
<accession>A0A916QS66</accession>
<feature type="domain" description="Glycosyl transferase family 1" evidence="4">
    <location>
        <begin position="182"/>
        <end position="336"/>
    </location>
</feature>
<evidence type="ECO:0000313" key="6">
    <source>
        <dbReference type="Proteomes" id="UP000628017"/>
    </source>
</evidence>
<dbReference type="AlphaFoldDB" id="A0A916QS66"/>
<evidence type="ECO:0000256" key="3">
    <source>
        <dbReference type="ARBA" id="ARBA00022679"/>
    </source>
</evidence>
<evidence type="ECO:0000313" key="5">
    <source>
        <dbReference type="EMBL" id="GGA06084.1"/>
    </source>
</evidence>
<comment type="similarity">
    <text evidence="1">Belongs to the glycosyltransferase group 1 family. Glycosyltransferase 4 subfamily.</text>
</comment>
<keyword evidence="2 5" id="KW-0328">Glycosyltransferase</keyword>
<evidence type="ECO:0000256" key="1">
    <source>
        <dbReference type="ARBA" id="ARBA00009481"/>
    </source>
</evidence>
<proteinExistence type="inferred from homology"/>
<dbReference type="EMBL" id="BMKA01000001">
    <property type="protein sequence ID" value="GGA06084.1"/>
    <property type="molecule type" value="Genomic_DNA"/>
</dbReference>
<evidence type="ECO:0000256" key="2">
    <source>
        <dbReference type="ARBA" id="ARBA00022676"/>
    </source>
</evidence>
<keyword evidence="3" id="KW-0808">Transferase</keyword>